<dbReference type="SUPFAM" id="SSF110111">
    <property type="entry name" value="Ctag/Cox11"/>
    <property type="match status" value="1"/>
</dbReference>
<feature type="region of interest" description="Disordered" evidence="11">
    <location>
        <begin position="1"/>
        <end position="21"/>
    </location>
</feature>
<feature type="topological domain" description="Periplasmic" evidence="10">
    <location>
        <begin position="50"/>
        <end position="214"/>
    </location>
</feature>
<comment type="subcellular location">
    <subcellularLocation>
        <location evidence="2 10">Cell inner membrane</location>
        <topology evidence="2 10">Single-pass type II membrane protein</topology>
        <orientation evidence="2 10">Periplasmic side</orientation>
    </subcellularLocation>
</comment>
<protein>
    <recommendedName>
        <fullName evidence="4 10">Cytochrome c oxidase assembly protein CtaG</fullName>
    </recommendedName>
</protein>
<dbReference type="AlphaFoldDB" id="A0A560FIA4"/>
<keyword evidence="5 10" id="KW-0812">Transmembrane</keyword>
<evidence type="ECO:0000256" key="12">
    <source>
        <dbReference type="SAM" id="Phobius"/>
    </source>
</evidence>
<dbReference type="Proteomes" id="UP000319859">
    <property type="component" value="Unassembled WGS sequence"/>
</dbReference>
<reference evidence="13 14" key="1">
    <citation type="submission" date="2019-06" db="EMBL/GenBank/DDBJ databases">
        <title>Genomic Encyclopedia of Type Strains, Phase IV (KMG-V): Genome sequencing to study the core and pangenomes of soil and plant-associated prokaryotes.</title>
        <authorList>
            <person name="Whitman W."/>
        </authorList>
    </citation>
    <scope>NUCLEOTIDE SEQUENCE [LARGE SCALE GENOMIC DNA]</scope>
    <source>
        <strain evidence="13 14">BR 11880</strain>
    </source>
</reference>
<feature type="topological domain" description="Cytoplasmic" evidence="10">
    <location>
        <begin position="1"/>
        <end position="26"/>
    </location>
</feature>
<comment type="similarity">
    <text evidence="3 10">Belongs to the COX11/CtaG family.</text>
</comment>
<keyword evidence="6 10" id="KW-0735">Signal-anchor</keyword>
<dbReference type="GO" id="GO:0005886">
    <property type="term" value="C:plasma membrane"/>
    <property type="evidence" value="ECO:0007669"/>
    <property type="project" value="UniProtKB-SubCell"/>
</dbReference>
<dbReference type="PANTHER" id="PTHR21320">
    <property type="entry name" value="CYTOCHROME C OXIDASE ASSEMBLY PROTEIN COX11-RELATED"/>
    <property type="match status" value="1"/>
</dbReference>
<dbReference type="FunFam" id="2.60.370.10:FF:000001">
    <property type="entry name" value="COX11 cytochrome c oxidase assembly homolog"/>
    <property type="match status" value="1"/>
</dbReference>
<dbReference type="GO" id="GO:0008535">
    <property type="term" value="P:respiratory chain complex IV assembly"/>
    <property type="evidence" value="ECO:0007669"/>
    <property type="project" value="UniProtKB-UniRule"/>
</dbReference>
<evidence type="ECO:0000256" key="1">
    <source>
        <dbReference type="ARBA" id="ARBA00004007"/>
    </source>
</evidence>
<gene>
    <name evidence="10" type="primary">ctaG</name>
    <name evidence="13" type="ORF">FBZ89_105215</name>
</gene>
<evidence type="ECO:0000256" key="3">
    <source>
        <dbReference type="ARBA" id="ARBA00009620"/>
    </source>
</evidence>
<name>A0A560FIA4_9PROT</name>
<comment type="function">
    <text evidence="1 10">Exerts its effect at some terminal stage of cytochrome c oxidase synthesis, probably by being involved in the insertion of the copper B into subunit I.</text>
</comment>
<evidence type="ECO:0000256" key="10">
    <source>
        <dbReference type="HAMAP-Rule" id="MF_00155"/>
    </source>
</evidence>
<keyword evidence="10" id="KW-1003">Cell membrane</keyword>
<keyword evidence="7 10" id="KW-1133">Transmembrane helix</keyword>
<dbReference type="GO" id="GO:0005507">
    <property type="term" value="F:copper ion binding"/>
    <property type="evidence" value="ECO:0007669"/>
    <property type="project" value="InterPro"/>
</dbReference>
<evidence type="ECO:0000313" key="13">
    <source>
        <dbReference type="EMBL" id="TWB21340.1"/>
    </source>
</evidence>
<dbReference type="PIRSF" id="PIRSF005413">
    <property type="entry name" value="COX11"/>
    <property type="match status" value="1"/>
</dbReference>
<evidence type="ECO:0000256" key="7">
    <source>
        <dbReference type="ARBA" id="ARBA00022989"/>
    </source>
</evidence>
<organism evidence="13 14">
    <name type="scientific">Nitrospirillum amazonense</name>
    <dbReference type="NCBI Taxonomy" id="28077"/>
    <lineage>
        <taxon>Bacteria</taxon>
        <taxon>Pseudomonadati</taxon>
        <taxon>Pseudomonadota</taxon>
        <taxon>Alphaproteobacteria</taxon>
        <taxon>Rhodospirillales</taxon>
        <taxon>Azospirillaceae</taxon>
        <taxon>Nitrospirillum</taxon>
    </lineage>
</organism>
<evidence type="ECO:0000256" key="11">
    <source>
        <dbReference type="SAM" id="MobiDB-lite"/>
    </source>
</evidence>
<dbReference type="NCBIfam" id="NF003465">
    <property type="entry name" value="PRK05089.1"/>
    <property type="match status" value="1"/>
</dbReference>
<dbReference type="PANTHER" id="PTHR21320:SF3">
    <property type="entry name" value="CYTOCHROME C OXIDASE ASSEMBLY PROTEIN COX11, MITOCHONDRIAL-RELATED"/>
    <property type="match status" value="1"/>
</dbReference>
<sequence length="214" mass="23433">MADTPGPDSPQSLMAQTPPARPDLARRNRRMLVGALTIVAGMVGLSFAAVPLYRVFCKATGFGGTTQVAERGADRVVDRTVTVRFDAEVNRELPWQFRPLQNAVQVKLGEVREIRYHAKNLSDKALVGTATFNVTPDKAGIYFNKIQCFCFTRQRLEPGQELDMPVTFFVDPALADDPHMKDVATITLSYTFFLAADQTAAAVQDQAAKARPGG</sequence>
<accession>A0A560FIA4</accession>
<dbReference type="InterPro" id="IPR007533">
    <property type="entry name" value="Cyt_c_oxidase_assmbl_CtaG"/>
</dbReference>
<dbReference type="InterPro" id="IPR023471">
    <property type="entry name" value="CtaG/Cox11_dom_sf"/>
</dbReference>
<keyword evidence="10" id="KW-0997">Cell inner membrane</keyword>
<proteinExistence type="inferred from homology"/>
<keyword evidence="8 10" id="KW-0186">Copper</keyword>
<dbReference type="EMBL" id="VITN01000005">
    <property type="protein sequence ID" value="TWB21340.1"/>
    <property type="molecule type" value="Genomic_DNA"/>
</dbReference>
<evidence type="ECO:0000256" key="6">
    <source>
        <dbReference type="ARBA" id="ARBA00022968"/>
    </source>
</evidence>
<comment type="caution">
    <text evidence="13">The sequence shown here is derived from an EMBL/GenBank/DDBJ whole genome shotgun (WGS) entry which is preliminary data.</text>
</comment>
<evidence type="ECO:0000256" key="4">
    <source>
        <dbReference type="ARBA" id="ARBA00015384"/>
    </source>
</evidence>
<dbReference type="HAMAP" id="MF_00155">
    <property type="entry name" value="CtaG"/>
    <property type="match status" value="1"/>
</dbReference>
<dbReference type="Pfam" id="PF04442">
    <property type="entry name" value="CtaG_Cox11"/>
    <property type="match status" value="1"/>
</dbReference>
<evidence type="ECO:0000256" key="5">
    <source>
        <dbReference type="ARBA" id="ARBA00022692"/>
    </source>
</evidence>
<keyword evidence="9 10" id="KW-0472">Membrane</keyword>
<feature type="transmembrane region" description="Helical" evidence="12">
    <location>
        <begin position="31"/>
        <end position="53"/>
    </location>
</feature>
<evidence type="ECO:0000256" key="2">
    <source>
        <dbReference type="ARBA" id="ARBA00004382"/>
    </source>
</evidence>
<evidence type="ECO:0000256" key="9">
    <source>
        <dbReference type="ARBA" id="ARBA00023136"/>
    </source>
</evidence>
<evidence type="ECO:0000256" key="8">
    <source>
        <dbReference type="ARBA" id="ARBA00023008"/>
    </source>
</evidence>
<dbReference type="Gene3D" id="2.60.370.10">
    <property type="entry name" value="Ctag/Cox11"/>
    <property type="match status" value="1"/>
</dbReference>
<evidence type="ECO:0000313" key="14">
    <source>
        <dbReference type="Proteomes" id="UP000319859"/>
    </source>
</evidence>